<dbReference type="GO" id="GO:0012505">
    <property type="term" value="C:endomembrane system"/>
    <property type="evidence" value="ECO:0007669"/>
    <property type="project" value="UniProtKB-SubCell"/>
</dbReference>
<keyword evidence="3 6" id="KW-1133">Transmembrane helix</keyword>
<feature type="chain" id="PRO_5001591713" description="SUN domain-containing protein" evidence="7">
    <location>
        <begin position="19"/>
        <end position="1820"/>
    </location>
</feature>
<reference evidence="9" key="2">
    <citation type="submission" date="2014-05" db="EMBL/GenBank/DDBJ databases">
        <title>The genome sequences of chimpanzee malaria parasites reveal the path to human adaptation.</title>
        <authorList>
            <person name="Otto T.D."/>
            <person name="Rayner J.C."/>
            <person name="Boehme U."/>
            <person name="Pain A."/>
            <person name="Spottiswoode N."/>
            <person name="Sanders M."/>
            <person name="Quail M."/>
            <person name="Ollomo B."/>
            <person name="Renaud F."/>
            <person name="Thomas A.W."/>
            <person name="Prugnolle F."/>
            <person name="Conway D.J."/>
            <person name="Newbold C."/>
            <person name="Berriman M."/>
        </authorList>
    </citation>
    <scope>NUCLEOTIDE SEQUENCE [LARGE SCALE GENOMIC DNA]</scope>
    <source>
        <strain evidence="9">CDC</strain>
    </source>
</reference>
<gene>
    <name evidence="9" type="ORF">PRCDC_1438600</name>
</gene>
<evidence type="ECO:0000259" key="8">
    <source>
        <dbReference type="PROSITE" id="PS51469"/>
    </source>
</evidence>
<evidence type="ECO:0000256" key="1">
    <source>
        <dbReference type="ARBA" id="ARBA00004308"/>
    </source>
</evidence>
<proteinExistence type="predicted"/>
<dbReference type="VEuPathDB" id="PlasmoDB:PRG01_1439300"/>
<protein>
    <recommendedName>
        <fullName evidence="8">SUN domain-containing protein</fullName>
    </recommendedName>
</protein>
<dbReference type="InterPro" id="IPR012919">
    <property type="entry name" value="SUN_dom"/>
</dbReference>
<dbReference type="PANTHER" id="PTHR12953:SF0">
    <property type="entry name" value="SUN DOMAIN-CONTAINING OSSIFICATION FACTOR"/>
    <property type="match status" value="1"/>
</dbReference>
<evidence type="ECO:0000256" key="4">
    <source>
        <dbReference type="ARBA" id="ARBA00023136"/>
    </source>
</evidence>
<accession>A0A060RZP2</accession>
<name>A0A060RZP2_PLARE</name>
<reference evidence="9" key="1">
    <citation type="submission" date="2014-01" db="EMBL/GenBank/DDBJ databases">
        <authorList>
            <person name="Aslett M."/>
        </authorList>
    </citation>
    <scope>NUCLEOTIDE SEQUENCE</scope>
    <source>
        <strain evidence="9">CDC</strain>
    </source>
</reference>
<dbReference type="PROSITE" id="PS51469">
    <property type="entry name" value="SUN"/>
    <property type="match status" value="1"/>
</dbReference>
<dbReference type="EMBL" id="HG810775">
    <property type="protein sequence ID" value="CDO66858.1"/>
    <property type="molecule type" value="Genomic_DNA"/>
</dbReference>
<dbReference type="GO" id="GO:0016020">
    <property type="term" value="C:membrane"/>
    <property type="evidence" value="ECO:0007669"/>
    <property type="project" value="InterPro"/>
</dbReference>
<dbReference type="GO" id="GO:0034975">
    <property type="term" value="P:protein folding in endoplasmic reticulum"/>
    <property type="evidence" value="ECO:0007669"/>
    <property type="project" value="TreeGrafter"/>
</dbReference>
<dbReference type="VEuPathDB" id="PlasmoDB:PRCDC_1438600"/>
<dbReference type="Proteomes" id="UP000027581">
    <property type="component" value="Unassembled WGS sequence"/>
</dbReference>
<feature type="region of interest" description="Disordered" evidence="5">
    <location>
        <begin position="256"/>
        <end position="282"/>
    </location>
</feature>
<evidence type="ECO:0000313" key="9">
    <source>
        <dbReference type="EMBL" id="CDO66858.1"/>
    </source>
</evidence>
<evidence type="ECO:0000256" key="2">
    <source>
        <dbReference type="ARBA" id="ARBA00022692"/>
    </source>
</evidence>
<evidence type="ECO:0000313" key="10">
    <source>
        <dbReference type="Proteomes" id="UP000027581"/>
    </source>
</evidence>
<dbReference type="PANTHER" id="PTHR12953">
    <property type="entry name" value="MEMBRANE PROTEIN CH1 RELATED"/>
    <property type="match status" value="1"/>
</dbReference>
<evidence type="ECO:0000256" key="7">
    <source>
        <dbReference type="SAM" id="SignalP"/>
    </source>
</evidence>
<dbReference type="InterPro" id="IPR045120">
    <property type="entry name" value="Suco/Slp1-like"/>
</dbReference>
<keyword evidence="10" id="KW-1185">Reference proteome</keyword>
<organism evidence="9 10">
    <name type="scientific">Plasmodium reichenowi</name>
    <dbReference type="NCBI Taxonomy" id="5854"/>
    <lineage>
        <taxon>Eukaryota</taxon>
        <taxon>Sar</taxon>
        <taxon>Alveolata</taxon>
        <taxon>Apicomplexa</taxon>
        <taxon>Aconoidasida</taxon>
        <taxon>Haemosporida</taxon>
        <taxon>Plasmodiidae</taxon>
        <taxon>Plasmodium</taxon>
        <taxon>Plasmodium (Laverania)</taxon>
    </lineage>
</organism>
<comment type="subcellular location">
    <subcellularLocation>
        <location evidence="1">Endomembrane system</location>
    </subcellularLocation>
</comment>
<keyword evidence="4 6" id="KW-0472">Membrane</keyword>
<dbReference type="GO" id="GO:0005737">
    <property type="term" value="C:cytoplasm"/>
    <property type="evidence" value="ECO:0007669"/>
    <property type="project" value="TreeGrafter"/>
</dbReference>
<evidence type="ECO:0000256" key="6">
    <source>
        <dbReference type="SAM" id="Phobius"/>
    </source>
</evidence>
<evidence type="ECO:0000256" key="3">
    <source>
        <dbReference type="ARBA" id="ARBA00022989"/>
    </source>
</evidence>
<feature type="transmembrane region" description="Helical" evidence="6">
    <location>
        <begin position="1778"/>
        <end position="1801"/>
    </location>
</feature>
<keyword evidence="2 6" id="KW-0812">Transmembrane</keyword>
<feature type="domain" description="SUN" evidence="8">
    <location>
        <begin position="37"/>
        <end position="206"/>
    </location>
</feature>
<evidence type="ECO:0000256" key="5">
    <source>
        <dbReference type="SAM" id="MobiDB-lite"/>
    </source>
</evidence>
<keyword evidence="7" id="KW-0732">Signal</keyword>
<sequence length="1820" mass="222665">MIWWFLISVNFLFFLIKSFFTPKATIYRNDLNTNYTNSSTEKYILGENYNLTSLKLKIDFGSLDTGTKIIEYSKGIINIRSIQQYDYDSYMLTPCNSDIWWIYSFSDIIHIEKIGLVSLEHYASNFKVIEILGSDVYPATKWKRLGKISTNFTKSFELFNIYEYCKNYDEDNCWVKYLKFHVLSHHNLENNYYCTLTHLQIFASSGVDMLSDKIYSDENINKIEKDLQDNYMDQNNEQLYDQEIIENLEELYENNESLDDTLSSTSKEKKSKTKTSTNDDNDKIHVSNIYYDNIKKNDEKKKKKEKKSTRTQAKSLDTKLIDKDLMNTKQIEKELLDTKLIENDFIHNKLFDTDMIEKELMDTELIENELMNYELFDKDTFFKENYFNDEQQRIDESNADEQNDMYVIKNNKDSMKGDYYIKKKKKLVTDNTKDLYKCSSYKSSKRDKFFENIKRENHMDDEHNENIYINIKNNKSTHIQKKKKSYISKNVYYNILIVLYYLFNQHIKKELYHFNMLKNKMQSSFFMNRFYITTRYKYLNKKYINFINFIKVLKENHEQKLSEYYDNDIYQKLYIKQEEEKKYIYNLIMNTQNKYEALIKSLPFSSIQFLLKRKKWIPLLYTMYKKKEFVKNPYFSIINRGERKKRKKKYTIINDDYISLNTFNKNHIIILHDLIYSLFFSNILCNGDLVCLFENKILLSKVLISRSNIKHFITKKYIFDNYYYNNERINKLKNIYLSPHFYFFRNIFISHKFQNKIYLKFPYYSYYDKKGVLKYMHNNNISMNDFLYTTTEVDINEFIPYSRYKNYEYEKERVHMIEKKKKTKMYKRKPYENYMILYVIYRLKANNIYHFEFIKYCTNLINNWSKKEIKKNKHVTLLYNLERKYLSTFYNKMKCVDIYKSYKILKKKRVFVGAHHHIFNNEYNNNDNNSSNTCRREKLINDIYKYVQKRNKLNYIPILDNNMKKNQIQKIKKQQKKKMRENIFNRIILFFHKFVFRKLPYIYFLNFWIYNKNDMVFQMNDCLHILFNYIFNNIKKIIIIIKKKKKKNLYIFLQKFEKKKKKNLYIFLQKFVTSYIKQNCFLKKNFSSLFLKKINKKHNRHNNNNNRGYIKMNKNYIILYLHYYMEKSKLCSFDKYLNNIEMSYYIKTANNKNYMSLSHIYFFSKNKEYYLTNYITWCITNMIFLLLNRKEKNWKVDINKDDIYKNENYFYDKEGVDEKEKINAYRKINMIPNYLYNNDSYNDEYFYYDHDDVDDDENENDNIGNNNFNNNNVLYSDHYQYDHDNKNSYLNYYLTNRIIINPKKNFLENVCLTIGDMENIIYSNYYIDKFEKKDSKYHKCMKNKIKQNILYDEDKDSHDSSSIKILNEIKKNEESNNKLIHDVYDIISEYDDNVSNKYRDDDKNVENNHNNTYKRNKQTSKNISVITGKKERNENIKVNQKRKEQIKKTKKINFIEEFDNKIIDENLNFPNEENCIREEKIEEKSKNTRGHALLTLVDKIKTIETKNNYLLTKLRDIIKITNNKTKIIYHMLSNFKILQNTISLLLKYIMINEKHMKDLNMNKKNSDTFYKILKEICLEQINDKSKNMDSLKYLCKYLQNFLYDEFERKYLFEKIRPGNYPMCDDDQNILLHNKNGYHQKNTDFIIKEKKKSLFNFLYYENHCHNDIFKTPFIYYNSQVDRLQTVYLNIFNFIVNLKVVKFLIYKFKYWKNVFKRYIINGLSYNINPYTFMNYSPKDNHTTNNNMNNTNNVMNHMNNMNNNNSNYHYQNWYQIFTNNFYVIFFYILFIIFIVNNFLCFMFYKHLSNKLNAYVKTCTCHNK</sequence>
<feature type="signal peptide" evidence="7">
    <location>
        <begin position="1"/>
        <end position="18"/>
    </location>
</feature>